<reference evidence="1" key="1">
    <citation type="journal article" date="2021" name="Sci. Rep.">
        <title>Diploid genomic architecture of Nitzschia inconspicua, an elite biomass production diatom.</title>
        <authorList>
            <person name="Oliver A."/>
            <person name="Podell S."/>
            <person name="Pinowska A."/>
            <person name="Traller J.C."/>
            <person name="Smith S.R."/>
            <person name="McClure R."/>
            <person name="Beliaev A."/>
            <person name="Bohutskyi P."/>
            <person name="Hill E.A."/>
            <person name="Rabines A."/>
            <person name="Zheng H."/>
            <person name="Allen L.Z."/>
            <person name="Kuo A."/>
            <person name="Grigoriev I.V."/>
            <person name="Allen A.E."/>
            <person name="Hazlebeck D."/>
            <person name="Allen E.E."/>
        </authorList>
    </citation>
    <scope>NUCLEOTIDE SEQUENCE</scope>
    <source>
        <strain evidence="1">Hildebrandi</strain>
    </source>
</reference>
<dbReference type="EMBL" id="JAGRRH010000010">
    <property type="protein sequence ID" value="KAG7363094.1"/>
    <property type="molecule type" value="Genomic_DNA"/>
</dbReference>
<comment type="caution">
    <text evidence="1">The sequence shown here is derived from an EMBL/GenBank/DDBJ whole genome shotgun (WGS) entry which is preliminary data.</text>
</comment>
<dbReference type="OrthoDB" id="10683719at2759"/>
<dbReference type="Proteomes" id="UP000693970">
    <property type="component" value="Unassembled WGS sequence"/>
</dbReference>
<gene>
    <name evidence="1" type="ORF">IV203_026454</name>
</gene>
<name>A0A9K3LIN1_9STRA</name>
<evidence type="ECO:0000313" key="2">
    <source>
        <dbReference type="Proteomes" id="UP000693970"/>
    </source>
</evidence>
<protein>
    <submittedName>
        <fullName evidence="1">Uncharacterized protein</fullName>
    </submittedName>
</protein>
<sequence>MATTDDVPAFPCLVENLLFEILEFLTLTDRRQALASCNSLWTKRRNLEIKVKKLRIRSRNEIHGALLTRHLLMDTCGPILSNLTNLVYLDVGSHGTDGLLYLLPTSACCSTLKYLSMVGSQAVTDAGLMFLTRRRPAVTDIQTRGILNDQSFQAVRGAMVERPPHRSSPLSSLAYIDLTFCRKTSYEGTMWLRDGLPNLRCIRRVPSWMDGRFHTPFGPDNIAEIHTYWPDGTFSFTRDTQSNGYVMDLFPCDIADGGEENEYSDPDYEGVDFVADKLQYNDSHFVGNIPVTVQFAYRPGVSLMRLPPKVGDDPSTSHVLVAQSPNGLKPPRRRIWMEQIAGEDIPVGQSRYYGLRENHDGTPGDAICHKELIEAQSDADFEINPRGPRPIVMITKMKVEPFGAEIFSSTAGEDTSEDVQTLLPPESLVDACRMTCRNLHQFDFRLLERVENELDIILRRQS</sequence>
<accession>A0A9K3LIN1</accession>
<proteinExistence type="predicted"/>
<evidence type="ECO:0000313" key="1">
    <source>
        <dbReference type="EMBL" id="KAG7363094.1"/>
    </source>
</evidence>
<reference evidence="1" key="2">
    <citation type="submission" date="2021-04" db="EMBL/GenBank/DDBJ databases">
        <authorList>
            <person name="Podell S."/>
        </authorList>
    </citation>
    <scope>NUCLEOTIDE SEQUENCE</scope>
    <source>
        <strain evidence="1">Hildebrandi</strain>
    </source>
</reference>
<keyword evidence="2" id="KW-1185">Reference proteome</keyword>
<dbReference type="AlphaFoldDB" id="A0A9K3LIN1"/>
<organism evidence="1 2">
    <name type="scientific">Nitzschia inconspicua</name>
    <dbReference type="NCBI Taxonomy" id="303405"/>
    <lineage>
        <taxon>Eukaryota</taxon>
        <taxon>Sar</taxon>
        <taxon>Stramenopiles</taxon>
        <taxon>Ochrophyta</taxon>
        <taxon>Bacillariophyta</taxon>
        <taxon>Bacillariophyceae</taxon>
        <taxon>Bacillariophycidae</taxon>
        <taxon>Bacillariales</taxon>
        <taxon>Bacillariaceae</taxon>
        <taxon>Nitzschia</taxon>
    </lineage>
</organism>